<dbReference type="OrthoDB" id="1434354at2759"/>
<organism evidence="2 3">
    <name type="scientific">Teladorsagia circumcincta</name>
    <name type="common">Brown stomach worm</name>
    <name type="synonym">Ostertagia circumcincta</name>
    <dbReference type="NCBI Taxonomy" id="45464"/>
    <lineage>
        <taxon>Eukaryota</taxon>
        <taxon>Metazoa</taxon>
        <taxon>Ecdysozoa</taxon>
        <taxon>Nematoda</taxon>
        <taxon>Chromadorea</taxon>
        <taxon>Rhabditida</taxon>
        <taxon>Rhabditina</taxon>
        <taxon>Rhabditomorpha</taxon>
        <taxon>Strongyloidea</taxon>
        <taxon>Trichostrongylidae</taxon>
        <taxon>Teladorsagia</taxon>
    </lineage>
</organism>
<evidence type="ECO:0000313" key="3">
    <source>
        <dbReference type="Proteomes" id="UP000230423"/>
    </source>
</evidence>
<dbReference type="Proteomes" id="UP000230423">
    <property type="component" value="Unassembled WGS sequence"/>
</dbReference>
<evidence type="ECO:0000313" key="2">
    <source>
        <dbReference type="EMBL" id="PIO77126.1"/>
    </source>
</evidence>
<protein>
    <recommendedName>
        <fullName evidence="1">Ctg-1-like C-terminal domain-containing protein</fullName>
    </recommendedName>
</protein>
<keyword evidence="3" id="KW-1185">Reference proteome</keyword>
<gene>
    <name evidence="2" type="ORF">TELCIR_00776</name>
</gene>
<sequence length="116" mass="13059">MNFVDNFLEGSGGMPLGDFLLVDSDHHDPHVESSGKVAPEEEYDYLLPPTQKCGLPAVDLYDQYAEHTGYYHLRLTNDAAWLFSTTYKVIVLDQTGKEIQATNQKAKWIKQGAKPK</sequence>
<dbReference type="InterPro" id="IPR058960">
    <property type="entry name" value="Ctg-1-like_C"/>
</dbReference>
<feature type="domain" description="Ctg-1-like C-terminal" evidence="1">
    <location>
        <begin position="36"/>
        <end position="100"/>
    </location>
</feature>
<name>A0A2G9V401_TELCI</name>
<dbReference type="AlphaFoldDB" id="A0A2G9V401"/>
<dbReference type="EMBL" id="KZ345010">
    <property type="protein sequence ID" value="PIO77126.1"/>
    <property type="molecule type" value="Genomic_DNA"/>
</dbReference>
<reference evidence="2 3" key="1">
    <citation type="submission" date="2015-09" db="EMBL/GenBank/DDBJ databases">
        <title>Draft genome of the parasitic nematode Teladorsagia circumcincta isolate WARC Sus (inbred).</title>
        <authorList>
            <person name="Mitreva M."/>
        </authorList>
    </citation>
    <scope>NUCLEOTIDE SEQUENCE [LARGE SCALE GENOMIC DNA]</scope>
    <source>
        <strain evidence="2 3">S</strain>
    </source>
</reference>
<accession>A0A2G9V401</accession>
<proteinExistence type="predicted"/>
<evidence type="ECO:0000259" key="1">
    <source>
        <dbReference type="Pfam" id="PF25883"/>
    </source>
</evidence>
<dbReference type="Pfam" id="PF25883">
    <property type="entry name" value="F28H7_8_C"/>
    <property type="match status" value="1"/>
</dbReference>